<reference evidence="2 3" key="1">
    <citation type="submission" date="2017-08" db="EMBL/GenBank/DDBJ databases">
        <title>Harnessing the power of phylogenomics to disentangle the directionality and signatures of interkingdom host jumping in the parasitic fungal genus Tolypocladium.</title>
        <authorList>
            <person name="Quandt C.A."/>
            <person name="Patterson W."/>
            <person name="Spatafora J.W."/>
        </authorList>
    </citation>
    <scope>NUCLEOTIDE SEQUENCE [LARGE SCALE GENOMIC DNA]</scope>
    <source>
        <strain evidence="2 3">CBS 113982</strain>
    </source>
</reference>
<feature type="region of interest" description="Disordered" evidence="1">
    <location>
        <begin position="1"/>
        <end position="42"/>
    </location>
</feature>
<dbReference type="AlphaFoldDB" id="A0A2K3QMP6"/>
<dbReference type="Proteomes" id="UP000236621">
    <property type="component" value="Unassembled WGS sequence"/>
</dbReference>
<organism evidence="2 3">
    <name type="scientific">Tolypocladium capitatum</name>
    <dbReference type="NCBI Taxonomy" id="45235"/>
    <lineage>
        <taxon>Eukaryota</taxon>
        <taxon>Fungi</taxon>
        <taxon>Dikarya</taxon>
        <taxon>Ascomycota</taxon>
        <taxon>Pezizomycotina</taxon>
        <taxon>Sordariomycetes</taxon>
        <taxon>Hypocreomycetidae</taxon>
        <taxon>Hypocreales</taxon>
        <taxon>Ophiocordycipitaceae</taxon>
        <taxon>Tolypocladium</taxon>
    </lineage>
</organism>
<keyword evidence="3" id="KW-1185">Reference proteome</keyword>
<gene>
    <name evidence="2" type="ORF">TCAP_01280</name>
</gene>
<dbReference type="OrthoDB" id="42889at2759"/>
<comment type="caution">
    <text evidence="2">The sequence shown here is derived from an EMBL/GenBank/DDBJ whole genome shotgun (WGS) entry which is preliminary data.</text>
</comment>
<protein>
    <submittedName>
        <fullName evidence="2">Uncharacterized protein</fullName>
    </submittedName>
</protein>
<evidence type="ECO:0000256" key="1">
    <source>
        <dbReference type="SAM" id="MobiDB-lite"/>
    </source>
</evidence>
<feature type="compositionally biased region" description="Basic and acidic residues" evidence="1">
    <location>
        <begin position="143"/>
        <end position="154"/>
    </location>
</feature>
<accession>A0A2K3QMP6</accession>
<evidence type="ECO:0000313" key="2">
    <source>
        <dbReference type="EMBL" id="PNY28804.1"/>
    </source>
</evidence>
<dbReference type="EMBL" id="NRSZ01000209">
    <property type="protein sequence ID" value="PNY28804.1"/>
    <property type="molecule type" value="Genomic_DNA"/>
</dbReference>
<name>A0A2K3QMP6_9HYPO</name>
<evidence type="ECO:0000313" key="3">
    <source>
        <dbReference type="Proteomes" id="UP000236621"/>
    </source>
</evidence>
<proteinExistence type="predicted"/>
<feature type="region of interest" description="Disordered" evidence="1">
    <location>
        <begin position="127"/>
        <end position="164"/>
    </location>
</feature>
<sequence length="164" mass="18223">MQLKFIGDDSDDELQDQGVVKQKSDTSSPPRLRDPRQRNRSVCRSRADATANLHNRPFANLRVPCFDDRNGFYDNVVSQHHASWPRIFRVLGASSDVRSFVDDASPADEDAAHARLKLGSRMDHSLRLHSDGMRPSENGIVGDGERGREVDRRLGAAAVDGGED</sequence>